<dbReference type="Proteomes" id="UP000092993">
    <property type="component" value="Unassembled WGS sequence"/>
</dbReference>
<evidence type="ECO:0000313" key="3">
    <source>
        <dbReference type="Proteomes" id="UP000092993"/>
    </source>
</evidence>
<feature type="compositionally biased region" description="Pro residues" evidence="1">
    <location>
        <begin position="309"/>
        <end position="318"/>
    </location>
</feature>
<keyword evidence="3" id="KW-1185">Reference proteome</keyword>
<feature type="compositionally biased region" description="Polar residues" evidence="1">
    <location>
        <begin position="85"/>
        <end position="124"/>
    </location>
</feature>
<organism evidence="2 3">
    <name type="scientific">Grifola frondosa</name>
    <name type="common">Maitake</name>
    <name type="synonym">Polyporus frondosus</name>
    <dbReference type="NCBI Taxonomy" id="5627"/>
    <lineage>
        <taxon>Eukaryota</taxon>
        <taxon>Fungi</taxon>
        <taxon>Dikarya</taxon>
        <taxon>Basidiomycota</taxon>
        <taxon>Agaricomycotina</taxon>
        <taxon>Agaricomycetes</taxon>
        <taxon>Polyporales</taxon>
        <taxon>Grifolaceae</taxon>
        <taxon>Grifola</taxon>
    </lineage>
</organism>
<feature type="compositionally biased region" description="Polar residues" evidence="1">
    <location>
        <begin position="206"/>
        <end position="215"/>
    </location>
</feature>
<accession>A0A1C7LZL8</accession>
<feature type="compositionally biased region" description="Low complexity" evidence="1">
    <location>
        <begin position="174"/>
        <end position="186"/>
    </location>
</feature>
<feature type="compositionally biased region" description="Low complexity" evidence="1">
    <location>
        <begin position="273"/>
        <end position="283"/>
    </location>
</feature>
<proteinExistence type="predicted"/>
<name>A0A1C7LZL8_GRIFR</name>
<protein>
    <submittedName>
        <fullName evidence="2">Uncharacterized protein</fullName>
    </submittedName>
</protein>
<dbReference type="OrthoDB" id="2756968at2759"/>
<sequence length="342" mass="37275">MHLVPAAISDSISRNSSRHRAVVQRPGMEPVMEDGTDLYATSLQLPSPPASPNQSQRDWRTNTSTRRPSLTGSQAAPTSLPFRPRSSTGPSFPLTSAFQTSMLRSGMQSTPHTSTTQRYPSITTSPPPHEPSRSGSALLGSNPQVESVTKASRPVDPFRRLSTTDIRHRHPLQASAEPSASPPSSEQRAFLYPPESLRKPQYQEAGGSSSHRQGTSVSGSIHPSQSQSSHTRSSADTTRTGPSMVVSNQQQSHVQQQQQPALVKRKDSLALRPLPLSSFLHSPPHSPPSGPTARSRSNSVRTERSLPVYIPPLDPIPPLNFEHKYSPEDPEQKEGSQRKLKP</sequence>
<feature type="compositionally biased region" description="Polar residues" evidence="1">
    <location>
        <begin position="52"/>
        <end position="77"/>
    </location>
</feature>
<reference evidence="2 3" key="1">
    <citation type="submission" date="2016-03" db="EMBL/GenBank/DDBJ databases">
        <title>Whole genome sequencing of Grifola frondosa 9006-11.</title>
        <authorList>
            <person name="Min B."/>
            <person name="Park H."/>
            <person name="Kim J.-G."/>
            <person name="Cho H."/>
            <person name="Oh Y.-L."/>
            <person name="Kong W.-S."/>
            <person name="Choi I.-G."/>
        </authorList>
    </citation>
    <scope>NUCLEOTIDE SEQUENCE [LARGE SCALE GENOMIC DNA]</scope>
    <source>
        <strain evidence="2 3">9006-11</strain>
    </source>
</reference>
<feature type="compositionally biased region" description="Basic and acidic residues" evidence="1">
    <location>
        <begin position="321"/>
        <end position="342"/>
    </location>
</feature>
<feature type="region of interest" description="Disordered" evidence="1">
    <location>
        <begin position="1"/>
        <end position="342"/>
    </location>
</feature>
<dbReference type="AlphaFoldDB" id="A0A1C7LZL8"/>
<evidence type="ECO:0000313" key="2">
    <source>
        <dbReference type="EMBL" id="OBZ69617.1"/>
    </source>
</evidence>
<evidence type="ECO:0000256" key="1">
    <source>
        <dbReference type="SAM" id="MobiDB-lite"/>
    </source>
</evidence>
<dbReference type="STRING" id="5627.A0A1C7LZL8"/>
<comment type="caution">
    <text evidence="2">The sequence shown here is derived from an EMBL/GenBank/DDBJ whole genome shotgun (WGS) entry which is preliminary data.</text>
</comment>
<feature type="compositionally biased region" description="Low complexity" evidence="1">
    <location>
        <begin position="216"/>
        <end position="234"/>
    </location>
</feature>
<dbReference type="EMBL" id="LUGG01000015">
    <property type="protein sequence ID" value="OBZ69617.1"/>
    <property type="molecule type" value="Genomic_DNA"/>
</dbReference>
<feature type="compositionally biased region" description="Low complexity" evidence="1">
    <location>
        <begin position="243"/>
        <end position="259"/>
    </location>
</feature>
<gene>
    <name evidence="2" type="ORF">A0H81_10523</name>
</gene>
<feature type="compositionally biased region" description="Polar residues" evidence="1">
    <location>
        <begin position="133"/>
        <end position="150"/>
    </location>
</feature>